<evidence type="ECO:0000313" key="1">
    <source>
        <dbReference type="EMBL" id="GFY21213.1"/>
    </source>
</evidence>
<evidence type="ECO:0000313" key="2">
    <source>
        <dbReference type="Proteomes" id="UP000887159"/>
    </source>
</evidence>
<dbReference type="Proteomes" id="UP000887159">
    <property type="component" value="Unassembled WGS sequence"/>
</dbReference>
<gene>
    <name evidence="1" type="ORF">TNCV_3992571</name>
</gene>
<keyword evidence="2" id="KW-1185">Reference proteome</keyword>
<proteinExistence type="predicted"/>
<comment type="caution">
    <text evidence="1">The sequence shown here is derived from an EMBL/GenBank/DDBJ whole genome shotgun (WGS) entry which is preliminary data.</text>
</comment>
<dbReference type="EMBL" id="BMAU01021357">
    <property type="protein sequence ID" value="GFY21213.1"/>
    <property type="molecule type" value="Genomic_DNA"/>
</dbReference>
<reference evidence="1" key="1">
    <citation type="submission" date="2020-08" db="EMBL/GenBank/DDBJ databases">
        <title>Multicomponent nature underlies the extraordinary mechanical properties of spider dragline silk.</title>
        <authorList>
            <person name="Kono N."/>
            <person name="Nakamura H."/>
            <person name="Mori M."/>
            <person name="Yoshida Y."/>
            <person name="Ohtoshi R."/>
            <person name="Malay A.D."/>
            <person name="Moran D.A.P."/>
            <person name="Tomita M."/>
            <person name="Numata K."/>
            <person name="Arakawa K."/>
        </authorList>
    </citation>
    <scope>NUCLEOTIDE SEQUENCE</scope>
</reference>
<name>A0A8X6T886_TRICX</name>
<dbReference type="AlphaFoldDB" id="A0A8X6T886"/>
<accession>A0A8X6T886</accession>
<sequence>MTPELAPPLVTTTSPLREEVRALDRFNMHRFPTQDAESWMACDAEDRGFQILNDDEIVASMQEESDPVDDEIHKDEENTTKIARVNQILTRFLR</sequence>
<protein>
    <submittedName>
        <fullName evidence="1">Uncharacterized protein</fullName>
    </submittedName>
</protein>
<organism evidence="1 2">
    <name type="scientific">Trichonephila clavipes</name>
    <name type="common">Golden silk orbweaver</name>
    <name type="synonym">Nephila clavipes</name>
    <dbReference type="NCBI Taxonomy" id="2585209"/>
    <lineage>
        <taxon>Eukaryota</taxon>
        <taxon>Metazoa</taxon>
        <taxon>Ecdysozoa</taxon>
        <taxon>Arthropoda</taxon>
        <taxon>Chelicerata</taxon>
        <taxon>Arachnida</taxon>
        <taxon>Araneae</taxon>
        <taxon>Araneomorphae</taxon>
        <taxon>Entelegynae</taxon>
        <taxon>Araneoidea</taxon>
        <taxon>Nephilidae</taxon>
        <taxon>Trichonephila</taxon>
    </lineage>
</organism>